<feature type="domain" description="Cas12f1-like TNB" evidence="9">
    <location>
        <begin position="289"/>
        <end position="356"/>
    </location>
</feature>
<evidence type="ECO:0000256" key="2">
    <source>
        <dbReference type="ARBA" id="ARBA00011044"/>
    </source>
</evidence>
<evidence type="ECO:0000313" key="11">
    <source>
        <dbReference type="EMBL" id="GET41348.1"/>
    </source>
</evidence>
<evidence type="ECO:0000256" key="6">
    <source>
        <dbReference type="ARBA" id="ARBA00023125"/>
    </source>
</evidence>
<name>A0AAV3XFJ2_9CYAN</name>
<dbReference type="GO" id="GO:0006310">
    <property type="term" value="P:DNA recombination"/>
    <property type="evidence" value="ECO:0007669"/>
    <property type="project" value="UniProtKB-KW"/>
</dbReference>
<evidence type="ECO:0000256" key="1">
    <source>
        <dbReference type="ARBA" id="ARBA00008761"/>
    </source>
</evidence>
<feature type="domain" description="Transposase putative helix-turn-helix" evidence="10">
    <location>
        <begin position="1"/>
        <end position="38"/>
    </location>
</feature>
<keyword evidence="6" id="KW-0238">DNA-binding</keyword>
<evidence type="ECO:0000256" key="4">
    <source>
        <dbReference type="ARBA" id="ARBA00022723"/>
    </source>
</evidence>
<accession>A0AAV3XFJ2</accession>
<keyword evidence="7" id="KW-0233">DNA recombination</keyword>
<dbReference type="EMBL" id="BLAY01000119">
    <property type="protein sequence ID" value="GET41348.1"/>
    <property type="molecule type" value="Genomic_DNA"/>
</dbReference>
<sequence>MLLGFKTELKLNNQQRVQLAKHCGVARHAWNWGLWLTKNILDHNQNHPDEKLKFPSAIDLHKLLVALVKSENTWYYECSKSTPQQSLMALREAGKDLFNKKKGAPKFKKKGQKDSFTLEGQVKILGNNKIQVPVIGVLKTYEYLPQVLTKSATISRKADRWFISFRFDVEIQKSTQTSIVGVDLGIKNQATLSTGEVVPGANSYKKYSSKLSRTQWLHRRKVIGYANWKKAQLQIARLQRKIANIRFDTLHKLTTILAKNHGTVVIEDLNVSGMMANHKLAKAIADMGFFEFRRQLTYKCELYGSKLVVVDRWFPSSKICSNCGTKKETLSLGERVFNCEHCGFVIDRDLNAAINLSRVVS</sequence>
<dbReference type="Pfam" id="PF07282">
    <property type="entry name" value="Cas12f1-like_TNB"/>
    <property type="match status" value="1"/>
</dbReference>
<dbReference type="InterPro" id="IPR001959">
    <property type="entry name" value="Transposase"/>
</dbReference>
<comment type="similarity">
    <text evidence="1">In the C-terminal section; belongs to the transposase 35 family.</text>
</comment>
<reference evidence="11" key="1">
    <citation type="submission" date="2019-10" db="EMBL/GenBank/DDBJ databases">
        <title>Draft genome sequece of Microseira wollei NIES-4236.</title>
        <authorList>
            <person name="Yamaguchi H."/>
            <person name="Suzuki S."/>
            <person name="Kawachi M."/>
        </authorList>
    </citation>
    <scope>NUCLEOTIDE SEQUENCE</scope>
    <source>
        <strain evidence="11">NIES-4236</strain>
    </source>
</reference>
<dbReference type="NCBIfam" id="TIGR01766">
    <property type="entry name" value="IS200/IS605 family accessory protein TnpB-like domain"/>
    <property type="match status" value="1"/>
</dbReference>
<keyword evidence="5" id="KW-0862">Zinc</keyword>
<keyword evidence="4" id="KW-0479">Metal-binding</keyword>
<dbReference type="GO" id="GO:0003677">
    <property type="term" value="F:DNA binding"/>
    <property type="evidence" value="ECO:0007669"/>
    <property type="project" value="UniProtKB-KW"/>
</dbReference>
<evidence type="ECO:0000259" key="8">
    <source>
        <dbReference type="Pfam" id="PF01385"/>
    </source>
</evidence>
<dbReference type="NCBIfam" id="NF040570">
    <property type="entry name" value="guided_TnpB"/>
    <property type="match status" value="1"/>
</dbReference>
<evidence type="ECO:0000259" key="10">
    <source>
        <dbReference type="Pfam" id="PF12323"/>
    </source>
</evidence>
<dbReference type="Proteomes" id="UP001050975">
    <property type="component" value="Unassembled WGS sequence"/>
</dbReference>
<dbReference type="PANTHER" id="PTHR30405">
    <property type="entry name" value="TRANSPOSASE"/>
    <property type="match status" value="1"/>
</dbReference>
<evidence type="ECO:0000256" key="5">
    <source>
        <dbReference type="ARBA" id="ARBA00022833"/>
    </source>
</evidence>
<keyword evidence="3" id="KW-0815">Transposition</keyword>
<comment type="caution">
    <text evidence="11">The sequence shown here is derived from an EMBL/GenBank/DDBJ whole genome shotgun (WGS) entry which is preliminary data.</text>
</comment>
<dbReference type="RefSeq" id="WP_226587575.1">
    <property type="nucleotide sequence ID" value="NZ_BLAY01000119.1"/>
</dbReference>
<organism evidence="11 12">
    <name type="scientific">Microseira wollei NIES-4236</name>
    <dbReference type="NCBI Taxonomy" id="2530354"/>
    <lineage>
        <taxon>Bacteria</taxon>
        <taxon>Bacillati</taxon>
        <taxon>Cyanobacteriota</taxon>
        <taxon>Cyanophyceae</taxon>
        <taxon>Oscillatoriophycideae</taxon>
        <taxon>Aerosakkonematales</taxon>
        <taxon>Aerosakkonemataceae</taxon>
        <taxon>Microseira</taxon>
    </lineage>
</organism>
<gene>
    <name evidence="11" type="ORF">MiSe_61600</name>
</gene>
<evidence type="ECO:0000259" key="9">
    <source>
        <dbReference type="Pfam" id="PF07282"/>
    </source>
</evidence>
<dbReference type="GO" id="GO:0032196">
    <property type="term" value="P:transposition"/>
    <property type="evidence" value="ECO:0007669"/>
    <property type="project" value="UniProtKB-KW"/>
</dbReference>
<evidence type="ECO:0000256" key="3">
    <source>
        <dbReference type="ARBA" id="ARBA00022578"/>
    </source>
</evidence>
<evidence type="ECO:0000313" key="12">
    <source>
        <dbReference type="Proteomes" id="UP001050975"/>
    </source>
</evidence>
<dbReference type="InterPro" id="IPR010095">
    <property type="entry name" value="Cas12f1-like_TNB"/>
</dbReference>
<dbReference type="PANTHER" id="PTHR30405:SF25">
    <property type="entry name" value="RNA-GUIDED DNA ENDONUCLEASE INSQ-RELATED"/>
    <property type="match status" value="1"/>
</dbReference>
<dbReference type="InterPro" id="IPR021027">
    <property type="entry name" value="Transposase_put_HTH"/>
</dbReference>
<protein>
    <submittedName>
        <fullName evidence="11">IS605 family transposase OrfB</fullName>
    </submittedName>
</protein>
<proteinExistence type="inferred from homology"/>
<dbReference type="AlphaFoldDB" id="A0AAV3XFJ2"/>
<keyword evidence="12" id="KW-1185">Reference proteome</keyword>
<dbReference type="Pfam" id="PF12323">
    <property type="entry name" value="HTH_OrfB_IS605"/>
    <property type="match status" value="1"/>
</dbReference>
<dbReference type="GO" id="GO:0046872">
    <property type="term" value="F:metal ion binding"/>
    <property type="evidence" value="ECO:0007669"/>
    <property type="project" value="UniProtKB-KW"/>
</dbReference>
<evidence type="ECO:0000256" key="7">
    <source>
        <dbReference type="ARBA" id="ARBA00023172"/>
    </source>
</evidence>
<feature type="domain" description="Probable transposase IS891/IS1136/IS1341" evidence="8">
    <location>
        <begin position="168"/>
        <end position="276"/>
    </location>
</feature>
<comment type="similarity">
    <text evidence="2">In the N-terminal section; belongs to the transposase 2 family.</text>
</comment>
<dbReference type="Pfam" id="PF01385">
    <property type="entry name" value="OrfB_IS605"/>
    <property type="match status" value="1"/>
</dbReference>
<dbReference type="InterPro" id="IPR051399">
    <property type="entry name" value="RNA-guided_DNA_endo/Transpos"/>
</dbReference>